<feature type="transmembrane region" description="Helical" evidence="6">
    <location>
        <begin position="107"/>
        <end position="127"/>
    </location>
</feature>
<evidence type="ECO:0000256" key="1">
    <source>
        <dbReference type="ARBA" id="ARBA00004141"/>
    </source>
</evidence>
<feature type="binding site" evidence="5">
    <location>
        <position position="123"/>
    </location>
    <ligand>
        <name>Zn(2+)</name>
        <dbReference type="ChEBI" id="CHEBI:29105"/>
    </ligand>
</feature>
<keyword evidence="3 6" id="KW-1133">Transmembrane helix</keyword>
<feature type="transmembrane region" description="Helical" evidence="6">
    <location>
        <begin position="167"/>
        <end position="188"/>
    </location>
</feature>
<dbReference type="Proteomes" id="UP000664169">
    <property type="component" value="Unassembled WGS sequence"/>
</dbReference>
<keyword evidence="5" id="KW-0862">Zinc</keyword>
<dbReference type="GO" id="GO:0046872">
    <property type="term" value="F:metal ion binding"/>
    <property type="evidence" value="ECO:0007669"/>
    <property type="project" value="UniProtKB-KW"/>
</dbReference>
<comment type="caution">
    <text evidence="7">The sequence shown here is derived from an EMBL/GenBank/DDBJ whole genome shotgun (WGS) entry which is preliminary data.</text>
</comment>
<name>A0A8H3F1G5_9LECA</name>
<keyword evidence="8" id="KW-1185">Reference proteome</keyword>
<dbReference type="OrthoDB" id="529367at2759"/>
<dbReference type="InterPro" id="IPR004254">
    <property type="entry name" value="AdipoR/HlyIII-related"/>
</dbReference>
<feature type="binding site" evidence="5">
    <location>
        <position position="273"/>
    </location>
    <ligand>
        <name>Zn(2+)</name>
        <dbReference type="ChEBI" id="CHEBI:29105"/>
    </ligand>
</feature>
<proteinExistence type="predicted"/>
<comment type="subcellular location">
    <subcellularLocation>
        <location evidence="1">Membrane</location>
        <topology evidence="1">Multi-pass membrane protein</topology>
    </subcellularLocation>
</comment>
<protein>
    <submittedName>
        <fullName evidence="7">Uncharacterized protein</fullName>
    </submittedName>
</protein>
<dbReference type="GO" id="GO:0006882">
    <property type="term" value="P:intracellular zinc ion homeostasis"/>
    <property type="evidence" value="ECO:0007669"/>
    <property type="project" value="TreeGrafter"/>
</dbReference>
<feature type="transmembrane region" description="Helical" evidence="6">
    <location>
        <begin position="200"/>
        <end position="220"/>
    </location>
</feature>
<evidence type="ECO:0000256" key="4">
    <source>
        <dbReference type="ARBA" id="ARBA00023136"/>
    </source>
</evidence>
<organism evidence="7 8">
    <name type="scientific">Gomphillus americanus</name>
    <dbReference type="NCBI Taxonomy" id="1940652"/>
    <lineage>
        <taxon>Eukaryota</taxon>
        <taxon>Fungi</taxon>
        <taxon>Dikarya</taxon>
        <taxon>Ascomycota</taxon>
        <taxon>Pezizomycotina</taxon>
        <taxon>Lecanoromycetes</taxon>
        <taxon>OSLEUM clade</taxon>
        <taxon>Ostropomycetidae</taxon>
        <taxon>Ostropales</taxon>
        <taxon>Graphidaceae</taxon>
        <taxon>Gomphilloideae</taxon>
        <taxon>Gomphillus</taxon>
    </lineage>
</organism>
<reference evidence="7" key="1">
    <citation type="submission" date="2021-03" db="EMBL/GenBank/DDBJ databases">
        <authorList>
            <person name="Tagirdzhanova G."/>
        </authorList>
    </citation>
    <scope>NUCLEOTIDE SEQUENCE</scope>
</reference>
<dbReference type="PANTHER" id="PTHR20855:SF130">
    <property type="entry name" value="HAEMOLYSIN-III FAMILY PROTEIN"/>
    <property type="match status" value="1"/>
</dbReference>
<keyword evidence="4 6" id="KW-0472">Membrane</keyword>
<evidence type="ECO:0000256" key="2">
    <source>
        <dbReference type="ARBA" id="ARBA00022692"/>
    </source>
</evidence>
<feature type="transmembrane region" description="Helical" evidence="6">
    <location>
        <begin position="139"/>
        <end position="161"/>
    </location>
</feature>
<dbReference type="GO" id="GO:0038023">
    <property type="term" value="F:signaling receptor activity"/>
    <property type="evidence" value="ECO:0007669"/>
    <property type="project" value="TreeGrafter"/>
</dbReference>
<evidence type="ECO:0000256" key="6">
    <source>
        <dbReference type="SAM" id="Phobius"/>
    </source>
</evidence>
<feature type="binding site" evidence="5">
    <location>
        <position position="269"/>
    </location>
    <ligand>
        <name>Zn(2+)</name>
        <dbReference type="ChEBI" id="CHEBI:29105"/>
    </ligand>
</feature>
<accession>A0A8H3F1G5</accession>
<sequence length="298" mass="34041">MLQQDDSDSAAGVDKTQTAKSHFRLISWDELLDWQRDNEYILTSYRRASYSYIASLSSIFRIHNETVNIWSHLLGAGFFIYAMIKFWQSWQALSPLATAKDASFVSIYYLGVITCFVLSTTFHVLLNHSPNMHRFGNQLDHLGIVVVMWGSTIPSDYFGFYDEPVLMSSYLTLSTVAALGCGIFTMQPRFRTRAYRTRRVLTYFLLGASAIVPFIHAVYLHGWSRQNPKMSITNFMGLALLNGTGAMIYGLRIPERWFPKRFDVIGASHQIMHILVIGGALSHLTGVLRAMQYRYQFN</sequence>
<dbReference type="Pfam" id="PF03006">
    <property type="entry name" value="HlyIII"/>
    <property type="match status" value="1"/>
</dbReference>
<dbReference type="AlphaFoldDB" id="A0A8H3F1G5"/>
<feature type="transmembrane region" description="Helical" evidence="6">
    <location>
        <begin position="271"/>
        <end position="291"/>
    </location>
</feature>
<dbReference type="PANTHER" id="PTHR20855">
    <property type="entry name" value="ADIPOR/PROGESTIN RECEPTOR-RELATED"/>
    <property type="match status" value="1"/>
</dbReference>
<dbReference type="GO" id="GO:0016020">
    <property type="term" value="C:membrane"/>
    <property type="evidence" value="ECO:0007669"/>
    <property type="project" value="UniProtKB-SubCell"/>
</dbReference>
<keyword evidence="2 6" id="KW-0812">Transmembrane</keyword>
<dbReference type="EMBL" id="CAJPDQ010000010">
    <property type="protein sequence ID" value="CAF9915813.1"/>
    <property type="molecule type" value="Genomic_DNA"/>
</dbReference>
<feature type="transmembrane region" description="Helical" evidence="6">
    <location>
        <begin position="67"/>
        <end position="87"/>
    </location>
</feature>
<keyword evidence="5" id="KW-0479">Metal-binding</keyword>
<evidence type="ECO:0000256" key="3">
    <source>
        <dbReference type="ARBA" id="ARBA00022989"/>
    </source>
</evidence>
<evidence type="ECO:0000313" key="8">
    <source>
        <dbReference type="Proteomes" id="UP000664169"/>
    </source>
</evidence>
<evidence type="ECO:0000313" key="7">
    <source>
        <dbReference type="EMBL" id="CAF9915813.1"/>
    </source>
</evidence>
<feature type="transmembrane region" description="Helical" evidence="6">
    <location>
        <begin position="232"/>
        <end position="251"/>
    </location>
</feature>
<gene>
    <name evidence="7" type="ORF">GOMPHAMPRED_000859</name>
</gene>
<evidence type="ECO:0000256" key="5">
    <source>
        <dbReference type="PIRSR" id="PIRSR604254-1"/>
    </source>
</evidence>